<evidence type="ECO:0000313" key="2">
    <source>
        <dbReference type="EMBL" id="MDR4126535.1"/>
    </source>
</evidence>
<keyword evidence="3" id="KW-1185">Reference proteome</keyword>
<name>A0ABU1D807_9BURK</name>
<dbReference type="Proteomes" id="UP001232156">
    <property type="component" value="Unassembled WGS sequence"/>
</dbReference>
<organism evidence="2 3">
    <name type="scientific">Yanghanlia caeni</name>
    <dbReference type="NCBI Taxonomy" id="3064283"/>
    <lineage>
        <taxon>Bacteria</taxon>
        <taxon>Pseudomonadati</taxon>
        <taxon>Pseudomonadota</taxon>
        <taxon>Betaproteobacteria</taxon>
        <taxon>Burkholderiales</taxon>
        <taxon>Alcaligenaceae</taxon>
        <taxon>Yanghanlia</taxon>
    </lineage>
</organism>
<dbReference type="RefSeq" id="WP_347287302.1">
    <property type="nucleotide sequence ID" value="NZ_JAUZQE010000027.1"/>
</dbReference>
<protein>
    <submittedName>
        <fullName evidence="2">Uncharacterized protein</fullName>
    </submittedName>
</protein>
<feature type="region of interest" description="Disordered" evidence="1">
    <location>
        <begin position="256"/>
        <end position="292"/>
    </location>
</feature>
<evidence type="ECO:0000256" key="1">
    <source>
        <dbReference type="SAM" id="MobiDB-lite"/>
    </source>
</evidence>
<evidence type="ECO:0000313" key="3">
    <source>
        <dbReference type="Proteomes" id="UP001232156"/>
    </source>
</evidence>
<accession>A0ABU1D807</accession>
<comment type="caution">
    <text evidence="2">The sequence shown here is derived from an EMBL/GenBank/DDBJ whole genome shotgun (WGS) entry which is preliminary data.</text>
</comment>
<dbReference type="EMBL" id="JAUZQE010000027">
    <property type="protein sequence ID" value="MDR4126535.1"/>
    <property type="molecule type" value="Genomic_DNA"/>
</dbReference>
<gene>
    <name evidence="2" type="ORF">Q8947_11140</name>
</gene>
<reference evidence="2 3" key="1">
    <citation type="submission" date="2023-08" db="EMBL/GenBank/DDBJ databases">
        <title>Alcaligenaceae gen. nov., a novel taxon isolated from the sludge of Yixing Pesticide Factory.</title>
        <authorList>
            <person name="Ruan L."/>
        </authorList>
    </citation>
    <scope>NUCLEOTIDE SEQUENCE [LARGE SCALE GENOMIC DNA]</scope>
    <source>
        <strain evidence="2 3">LG-2</strain>
    </source>
</reference>
<sequence length="848" mass="91946">MSGIQNLGQSGTQVLHRQDLEAGPLGHIGNLRFKAGPGTTPRASAPSLLHRFGQFLSKLSFYVGASPEQRAQRFVLDQARDNSRRVGNLLGNLTGSPRDSKVQSRIAQGLARLGDLSGGDLSKLPGGKESLKTYLSELGLMDLSALRSGVLGDPKAREAVISRVEPPRLRTQASALLDQISAQLNEEIAGQVAREPLAQIRTLLDARPVDGAALQAQLLRLSEGLAMLGEGNLATCLGTLSDAEVEALQRHLHPGKLDGVKGRLPQIPEGKDAPSESEGVQQRMPDTEDTRLQQSSRLQQARTMLDRLSQALGQDVHVRVGRSLLSQTTALQQAITDGNRGAISKALFALSQNIRRLEDRYGALPTQSRNELREQVALAVQALRDPTLNPSGPLSRASLRHLDDHSLGMLRGASQSLRAYGLDIDRNGARAEGLSRVQPLTDRVTEGVVRVLRLVAEDPVRMPALMQHLRDLSEIELQRTQQLEQVGHFGNGMGADDRKRMGGETFAAAIQRLRDSGEGTLISRLPDRADLIRALWDGMGGAVFGLGDLYGDREYGRGADEAIKRISTGQHMLDAIKEGLYRLRPESDNDQQSSVTLPASFYTSLATQYGVRYDPKALKSTLVVKDSAWASLEQRLATPINPADHPTRVVTLPVHGTNTQFSVSSQFAEDGLNRVSISLSVRGAGPNGQAVRTTWPEGVQDSQRAPYMGEALDALVKVAGPAAEPLTRLLNQQVGAPIMQALFAMGMDSPFKLEDGSVVVPSGSTRFHFDVEKTDDGRFSVGVVVNTPITGAMRLYPDGTNDGVTMDQTKSWAKIRVTLDVSPDGHQIRMSQPPQFQYHFVIQPRTDG</sequence>
<proteinExistence type="predicted"/>